<dbReference type="Proteomes" id="UP000706151">
    <property type="component" value="Unassembled WGS sequence"/>
</dbReference>
<organism evidence="1 2">
    <name type="scientific">Candidatus Accumulibacter affinis</name>
    <dbReference type="NCBI Taxonomy" id="2954384"/>
    <lineage>
        <taxon>Bacteria</taxon>
        <taxon>Pseudomonadati</taxon>
        <taxon>Pseudomonadota</taxon>
        <taxon>Betaproteobacteria</taxon>
        <taxon>Candidatus Accumulibacter</taxon>
    </lineage>
</organism>
<name>A0A935TE43_9PROT</name>
<evidence type="ECO:0000313" key="2">
    <source>
        <dbReference type="Proteomes" id="UP000706151"/>
    </source>
</evidence>
<proteinExistence type="predicted"/>
<dbReference type="EMBL" id="JADJOT010000011">
    <property type="protein sequence ID" value="MBK7955682.1"/>
    <property type="molecule type" value="Genomic_DNA"/>
</dbReference>
<protein>
    <submittedName>
        <fullName evidence="1">Uncharacterized protein</fullName>
    </submittedName>
</protein>
<sequence>MLNLTTLAPDIVAAILDETLPPHVTVHELAISPPVLWEEPRSRIGGVGEETQAE</sequence>
<accession>A0A935TE43</accession>
<reference evidence="1 2" key="1">
    <citation type="submission" date="2020-10" db="EMBL/GenBank/DDBJ databases">
        <title>Connecting structure to function with the recovery of over 1000 high-quality activated sludge metagenome-assembled genomes encoding full-length rRNA genes using long-read sequencing.</title>
        <authorList>
            <person name="Singleton C.M."/>
            <person name="Petriglieri F."/>
            <person name="Kristensen J.M."/>
            <person name="Kirkegaard R.H."/>
            <person name="Michaelsen T.Y."/>
            <person name="Andersen M.H."/>
            <person name="Karst S.M."/>
            <person name="Dueholm M.S."/>
            <person name="Nielsen P.H."/>
            <person name="Albertsen M."/>
        </authorList>
    </citation>
    <scope>NUCLEOTIDE SEQUENCE [LARGE SCALE GENOMIC DNA]</scope>
    <source>
        <strain evidence="1">Fred_18-Q3-R57-64_BAT3C.720</strain>
    </source>
</reference>
<dbReference type="AlphaFoldDB" id="A0A935TE43"/>
<evidence type="ECO:0000313" key="1">
    <source>
        <dbReference type="EMBL" id="MBK7955682.1"/>
    </source>
</evidence>
<comment type="caution">
    <text evidence="1">The sequence shown here is derived from an EMBL/GenBank/DDBJ whole genome shotgun (WGS) entry which is preliminary data.</text>
</comment>
<gene>
    <name evidence="1" type="ORF">IPK02_17980</name>
</gene>